<reference evidence="2" key="1">
    <citation type="journal article" date="2014" name="Int. J. Syst. Evol. Microbiol.">
        <title>Complete genome sequence of Corynebacterium casei LMG S-19264T (=DSM 44701T), isolated from a smear-ripened cheese.</title>
        <authorList>
            <consortium name="US DOE Joint Genome Institute (JGI-PGF)"/>
            <person name="Walter F."/>
            <person name="Albersmeier A."/>
            <person name="Kalinowski J."/>
            <person name="Ruckert C."/>
        </authorList>
    </citation>
    <scope>NUCLEOTIDE SEQUENCE</scope>
    <source>
        <strain evidence="2">JCM 3131</strain>
    </source>
</reference>
<reference evidence="2" key="2">
    <citation type="submission" date="2020-09" db="EMBL/GenBank/DDBJ databases">
        <authorList>
            <person name="Sun Q."/>
            <person name="Ohkuma M."/>
        </authorList>
    </citation>
    <scope>NUCLEOTIDE SEQUENCE</scope>
    <source>
        <strain evidence="2">JCM 3131</strain>
    </source>
</reference>
<comment type="caution">
    <text evidence="2">The sequence shown here is derived from an EMBL/GenBank/DDBJ whole genome shotgun (WGS) entry which is preliminary data.</text>
</comment>
<dbReference type="Proteomes" id="UP000620156">
    <property type="component" value="Unassembled WGS sequence"/>
</dbReference>
<evidence type="ECO:0000313" key="3">
    <source>
        <dbReference type="Proteomes" id="UP000620156"/>
    </source>
</evidence>
<evidence type="ECO:0000313" key="2">
    <source>
        <dbReference type="EMBL" id="GGQ38619.1"/>
    </source>
</evidence>
<sequence length="105" mass="10907">MPRRSGRPPPTWVGALGDGRLREDITAPVRLVHAPNVLTGPRGAAGAHPGSNGREDEVRSRRVRCRADAAPVDTPWKGRRPGPGTGGVGVSGTDTGLECPADICP</sequence>
<organism evidence="2 3">
    <name type="scientific">Streptomyces ruber</name>
    <dbReference type="NCBI Taxonomy" id="83378"/>
    <lineage>
        <taxon>Bacteria</taxon>
        <taxon>Bacillati</taxon>
        <taxon>Actinomycetota</taxon>
        <taxon>Actinomycetes</taxon>
        <taxon>Kitasatosporales</taxon>
        <taxon>Streptomycetaceae</taxon>
        <taxon>Streptomyces</taxon>
    </lineage>
</organism>
<name>A0A918EQF8_9ACTN</name>
<gene>
    <name evidence="2" type="ORF">GCM10010145_02460</name>
</gene>
<dbReference type="AlphaFoldDB" id="A0A918EQF8"/>
<evidence type="ECO:0000256" key="1">
    <source>
        <dbReference type="SAM" id="MobiDB-lite"/>
    </source>
</evidence>
<keyword evidence="3" id="KW-1185">Reference proteome</keyword>
<feature type="compositionally biased region" description="Gly residues" evidence="1">
    <location>
        <begin position="81"/>
        <end position="90"/>
    </location>
</feature>
<proteinExistence type="predicted"/>
<protein>
    <submittedName>
        <fullName evidence="2">Uncharacterized protein</fullName>
    </submittedName>
</protein>
<accession>A0A918EQF8</accession>
<dbReference type="EMBL" id="BMQK01000001">
    <property type="protein sequence ID" value="GGQ38619.1"/>
    <property type="molecule type" value="Genomic_DNA"/>
</dbReference>
<feature type="region of interest" description="Disordered" evidence="1">
    <location>
        <begin position="33"/>
        <end position="105"/>
    </location>
</feature>